<name>A0AAV4F5K7_9GAST</name>
<protein>
    <submittedName>
        <fullName evidence="2">Uncharacterized protein</fullName>
    </submittedName>
</protein>
<dbReference type="AlphaFoldDB" id="A0AAV4F5K7"/>
<accession>A0AAV4F5K7</accession>
<feature type="compositionally biased region" description="Basic and acidic residues" evidence="1">
    <location>
        <begin position="27"/>
        <end position="43"/>
    </location>
</feature>
<gene>
    <name evidence="2" type="ORF">ElyMa_000274600</name>
</gene>
<organism evidence="2 3">
    <name type="scientific">Elysia marginata</name>
    <dbReference type="NCBI Taxonomy" id="1093978"/>
    <lineage>
        <taxon>Eukaryota</taxon>
        <taxon>Metazoa</taxon>
        <taxon>Spiralia</taxon>
        <taxon>Lophotrochozoa</taxon>
        <taxon>Mollusca</taxon>
        <taxon>Gastropoda</taxon>
        <taxon>Heterobranchia</taxon>
        <taxon>Euthyneura</taxon>
        <taxon>Panpulmonata</taxon>
        <taxon>Sacoglossa</taxon>
        <taxon>Placobranchoidea</taxon>
        <taxon>Plakobranchidae</taxon>
        <taxon>Elysia</taxon>
    </lineage>
</organism>
<sequence>MLFIMMIMMMITKKKNNNNNSSSKNNNKREEKEEKASPTESRRLQPSLACGETGDLGPGRAGCNVALAVMWWHGEPGRW</sequence>
<keyword evidence="3" id="KW-1185">Reference proteome</keyword>
<feature type="compositionally biased region" description="Low complexity" evidence="1">
    <location>
        <begin position="14"/>
        <end position="25"/>
    </location>
</feature>
<dbReference type="Proteomes" id="UP000762676">
    <property type="component" value="Unassembled WGS sequence"/>
</dbReference>
<evidence type="ECO:0000313" key="2">
    <source>
        <dbReference type="EMBL" id="GFR68299.1"/>
    </source>
</evidence>
<evidence type="ECO:0000313" key="3">
    <source>
        <dbReference type="Proteomes" id="UP000762676"/>
    </source>
</evidence>
<reference evidence="2 3" key="1">
    <citation type="journal article" date="2021" name="Elife">
        <title>Chloroplast acquisition without the gene transfer in kleptoplastic sea slugs, Plakobranchus ocellatus.</title>
        <authorList>
            <person name="Maeda T."/>
            <person name="Takahashi S."/>
            <person name="Yoshida T."/>
            <person name="Shimamura S."/>
            <person name="Takaki Y."/>
            <person name="Nagai Y."/>
            <person name="Toyoda A."/>
            <person name="Suzuki Y."/>
            <person name="Arimoto A."/>
            <person name="Ishii H."/>
            <person name="Satoh N."/>
            <person name="Nishiyama T."/>
            <person name="Hasebe M."/>
            <person name="Maruyama T."/>
            <person name="Minagawa J."/>
            <person name="Obokata J."/>
            <person name="Shigenobu S."/>
        </authorList>
    </citation>
    <scope>NUCLEOTIDE SEQUENCE [LARGE SCALE GENOMIC DNA]</scope>
</reference>
<comment type="caution">
    <text evidence="2">The sequence shown here is derived from an EMBL/GenBank/DDBJ whole genome shotgun (WGS) entry which is preliminary data.</text>
</comment>
<feature type="region of interest" description="Disordered" evidence="1">
    <location>
        <begin position="14"/>
        <end position="58"/>
    </location>
</feature>
<dbReference type="EMBL" id="BMAT01000548">
    <property type="protein sequence ID" value="GFR68299.1"/>
    <property type="molecule type" value="Genomic_DNA"/>
</dbReference>
<evidence type="ECO:0000256" key="1">
    <source>
        <dbReference type="SAM" id="MobiDB-lite"/>
    </source>
</evidence>
<proteinExistence type="predicted"/>